<protein>
    <recommendedName>
        <fullName evidence="1">Methyltransferase FkbM domain-containing protein</fullName>
    </recommendedName>
</protein>
<proteinExistence type="predicted"/>
<dbReference type="EMBL" id="CAJPWZ010000005">
    <property type="protein sequence ID" value="CAG2184471.1"/>
    <property type="molecule type" value="Genomic_DNA"/>
</dbReference>
<dbReference type="InterPro" id="IPR006342">
    <property type="entry name" value="FkbM_mtfrase"/>
</dbReference>
<evidence type="ECO:0000313" key="2">
    <source>
        <dbReference type="EMBL" id="CAG2184471.1"/>
    </source>
</evidence>
<dbReference type="SUPFAM" id="SSF53335">
    <property type="entry name" value="S-adenosyl-L-methionine-dependent methyltransferases"/>
    <property type="match status" value="1"/>
</dbReference>
<dbReference type="PANTHER" id="PTHR34203">
    <property type="entry name" value="METHYLTRANSFERASE, FKBM FAMILY PROTEIN"/>
    <property type="match status" value="1"/>
</dbReference>
<sequence>MHLITQRTIALNSNKNSGTETLRNFNNPQLKGICTSLILCNILLWTINQILQLVGSHDTRLTDTSVKTTSEELRRKQDPQGSIIPDDLTFVDNRWKLSNLCKPYKTFSNDSKFPLIRYTSNAGSVKIFTHSLGDGISSIISRAGAFEVKTINRVLYELQKDKNINLIDIGTNVGQHCIAAALIGRDVIAMDAAESNIEHVCASANYLNLGSRITLIHNILSDSNGKRKFRYSASKSDYGSIHVDSDGIWEKMKKQYNTYFSLKTVEENSVTLDDLFLIPQIHKFKKVFIKIDVEGHEHRVLLGAKEFFKRLEVQGIVMEWAWHVKRQSSEIIKTLMAEWKFKPYKFFSTTESDLSSVHSDKWPQDVLWLPI</sequence>
<dbReference type="PANTHER" id="PTHR34203:SF15">
    <property type="entry name" value="SLL1173 PROTEIN"/>
    <property type="match status" value="1"/>
</dbReference>
<name>A0A8S3PP87_MYTED</name>
<organism evidence="2 3">
    <name type="scientific">Mytilus edulis</name>
    <name type="common">Blue mussel</name>
    <dbReference type="NCBI Taxonomy" id="6550"/>
    <lineage>
        <taxon>Eukaryota</taxon>
        <taxon>Metazoa</taxon>
        <taxon>Spiralia</taxon>
        <taxon>Lophotrochozoa</taxon>
        <taxon>Mollusca</taxon>
        <taxon>Bivalvia</taxon>
        <taxon>Autobranchia</taxon>
        <taxon>Pteriomorphia</taxon>
        <taxon>Mytilida</taxon>
        <taxon>Mytiloidea</taxon>
        <taxon>Mytilidae</taxon>
        <taxon>Mytilinae</taxon>
        <taxon>Mytilus</taxon>
    </lineage>
</organism>
<dbReference type="Pfam" id="PF05050">
    <property type="entry name" value="Methyltransf_21"/>
    <property type="match status" value="1"/>
</dbReference>
<dbReference type="InterPro" id="IPR029063">
    <property type="entry name" value="SAM-dependent_MTases_sf"/>
</dbReference>
<accession>A0A8S3PP87</accession>
<feature type="domain" description="Methyltransferase FkbM" evidence="1">
    <location>
        <begin position="168"/>
        <end position="333"/>
    </location>
</feature>
<dbReference type="AlphaFoldDB" id="A0A8S3PP87"/>
<evidence type="ECO:0000313" key="3">
    <source>
        <dbReference type="Proteomes" id="UP000683360"/>
    </source>
</evidence>
<dbReference type="OrthoDB" id="411251at2759"/>
<reference evidence="2" key="1">
    <citation type="submission" date="2021-03" db="EMBL/GenBank/DDBJ databases">
        <authorList>
            <person name="Bekaert M."/>
        </authorList>
    </citation>
    <scope>NUCLEOTIDE SEQUENCE</scope>
</reference>
<comment type="caution">
    <text evidence="2">The sequence shown here is derived from an EMBL/GenBank/DDBJ whole genome shotgun (WGS) entry which is preliminary data.</text>
</comment>
<dbReference type="Proteomes" id="UP000683360">
    <property type="component" value="Unassembled WGS sequence"/>
</dbReference>
<dbReference type="InterPro" id="IPR052514">
    <property type="entry name" value="SAM-dependent_MTase"/>
</dbReference>
<dbReference type="Gene3D" id="3.40.50.150">
    <property type="entry name" value="Vaccinia Virus protein VP39"/>
    <property type="match status" value="1"/>
</dbReference>
<dbReference type="NCBIfam" id="TIGR01444">
    <property type="entry name" value="fkbM_fam"/>
    <property type="match status" value="1"/>
</dbReference>
<evidence type="ECO:0000259" key="1">
    <source>
        <dbReference type="Pfam" id="PF05050"/>
    </source>
</evidence>
<gene>
    <name evidence="2" type="ORF">MEDL_108</name>
</gene>
<keyword evidence="3" id="KW-1185">Reference proteome</keyword>